<accession>A0A955L5I8</accession>
<dbReference type="AlphaFoldDB" id="A0A955L5I8"/>
<reference evidence="1" key="1">
    <citation type="submission" date="2020-04" db="EMBL/GenBank/DDBJ databases">
        <authorList>
            <person name="Zhang T."/>
        </authorList>
    </citation>
    <scope>NUCLEOTIDE SEQUENCE</scope>
    <source>
        <strain evidence="1">HKST-UBA14</strain>
    </source>
</reference>
<dbReference type="Proteomes" id="UP000783287">
    <property type="component" value="Unassembled WGS sequence"/>
</dbReference>
<reference evidence="1" key="2">
    <citation type="journal article" date="2021" name="Microbiome">
        <title>Successional dynamics and alternative stable states in a saline activated sludge microbial community over 9 years.</title>
        <authorList>
            <person name="Wang Y."/>
            <person name="Ye J."/>
            <person name="Ju F."/>
            <person name="Liu L."/>
            <person name="Boyd J.A."/>
            <person name="Deng Y."/>
            <person name="Parks D.H."/>
            <person name="Jiang X."/>
            <person name="Yin X."/>
            <person name="Woodcroft B.J."/>
            <person name="Tyson G.W."/>
            <person name="Hugenholtz P."/>
            <person name="Polz M.F."/>
            <person name="Zhang T."/>
        </authorList>
    </citation>
    <scope>NUCLEOTIDE SEQUENCE</scope>
    <source>
        <strain evidence="1">HKST-UBA14</strain>
    </source>
</reference>
<proteinExistence type="predicted"/>
<evidence type="ECO:0000313" key="1">
    <source>
        <dbReference type="EMBL" id="MCA9383285.1"/>
    </source>
</evidence>
<dbReference type="EMBL" id="JAGQLK010000049">
    <property type="protein sequence ID" value="MCA9383285.1"/>
    <property type="molecule type" value="Genomic_DNA"/>
</dbReference>
<comment type="caution">
    <text evidence="1">The sequence shown here is derived from an EMBL/GenBank/DDBJ whole genome shotgun (WGS) entry which is preliminary data.</text>
</comment>
<organism evidence="1 2">
    <name type="scientific">Candidatus Dojkabacteria bacterium</name>
    <dbReference type="NCBI Taxonomy" id="2099670"/>
    <lineage>
        <taxon>Bacteria</taxon>
        <taxon>Candidatus Dojkabacteria</taxon>
    </lineage>
</organism>
<gene>
    <name evidence="1" type="ORF">KC909_02885</name>
</gene>
<sequence length="257" mass="27802">MGEQTGRAEALQQHRLMDEMLYVQAGLTRYVNNGKTPVQRSSAVFSTVATPSATIADGLHALVTDAAIPQLSQVLHGMADYPVLVSMRSPMTTILNGCAVIPDISDCYGILIGSEGADASDGAPLITAIHKTMLEQYGGLDALAETIMKHRGASRMSIVSAGIENNYLMINRLLGQQLFSAYPQKREYWQDLLGMFGIGAELITCENKVATQAQAMTIAVQAQRHYDIPHHTLVMGTDDIHNPHIITGTVNTSEMFG</sequence>
<name>A0A955L5I8_9BACT</name>
<protein>
    <submittedName>
        <fullName evidence="1">Uncharacterized protein</fullName>
    </submittedName>
</protein>
<evidence type="ECO:0000313" key="2">
    <source>
        <dbReference type="Proteomes" id="UP000783287"/>
    </source>
</evidence>